<dbReference type="Pfam" id="PF07589">
    <property type="entry name" value="PEP-CTERM"/>
    <property type="match status" value="1"/>
</dbReference>
<protein>
    <recommendedName>
        <fullName evidence="1">Ice-binding protein C-terminal domain-containing protein</fullName>
    </recommendedName>
</protein>
<evidence type="ECO:0000313" key="2">
    <source>
        <dbReference type="EMBL" id="PWS34126.1"/>
    </source>
</evidence>
<keyword evidence="3" id="KW-1185">Reference proteome</keyword>
<proteinExistence type="predicted"/>
<dbReference type="NCBIfam" id="TIGR02595">
    <property type="entry name" value="PEP_CTERM"/>
    <property type="match status" value="1"/>
</dbReference>
<reference evidence="3" key="1">
    <citation type="submission" date="2018-05" db="EMBL/GenBank/DDBJ databases">
        <authorList>
            <person name="Du Z."/>
            <person name="Wang X."/>
        </authorList>
    </citation>
    <scope>NUCLEOTIDE SEQUENCE [LARGE SCALE GENOMIC DNA]</scope>
    <source>
        <strain evidence="3">CQN31</strain>
    </source>
</reference>
<dbReference type="InterPro" id="IPR013424">
    <property type="entry name" value="Ice-binding_C"/>
</dbReference>
<comment type="caution">
    <text evidence="2">The sequence shown here is derived from an EMBL/GenBank/DDBJ whole genome shotgun (WGS) entry which is preliminary data.</text>
</comment>
<feature type="domain" description="Ice-binding protein C-terminal" evidence="1">
    <location>
        <begin position="165"/>
        <end position="187"/>
    </location>
</feature>
<sequence>MDFARMVKPVDLAASKGMDMGRFHRTWLAGIVAVIAALYASAASAALLQFNATSAGSGYLGYLQIESSVLNGSSSQLVDNTNIVSILFTEPGSGFVIATAGPGGQGTFFDSSGASPTITNGAGLTGGTAFTNGVTIFSSAIISLGTGVSTVFFRDVTWTTAVVGVPEPATLAVFGFGLAGLAAARRRRA</sequence>
<dbReference type="AlphaFoldDB" id="A0A317F974"/>
<dbReference type="EMBL" id="QGNA01000008">
    <property type="protein sequence ID" value="PWS34126.1"/>
    <property type="molecule type" value="Genomic_DNA"/>
</dbReference>
<evidence type="ECO:0000313" key="3">
    <source>
        <dbReference type="Proteomes" id="UP000245765"/>
    </source>
</evidence>
<organism evidence="2 3">
    <name type="scientific">Falsiroseomonas bella</name>
    <dbReference type="NCBI Taxonomy" id="2184016"/>
    <lineage>
        <taxon>Bacteria</taxon>
        <taxon>Pseudomonadati</taxon>
        <taxon>Pseudomonadota</taxon>
        <taxon>Alphaproteobacteria</taxon>
        <taxon>Acetobacterales</taxon>
        <taxon>Roseomonadaceae</taxon>
        <taxon>Falsiroseomonas</taxon>
    </lineage>
</organism>
<dbReference type="Proteomes" id="UP000245765">
    <property type="component" value="Unassembled WGS sequence"/>
</dbReference>
<dbReference type="RefSeq" id="WP_109873495.1">
    <property type="nucleotide sequence ID" value="NZ_QGNA01000008.1"/>
</dbReference>
<name>A0A317F974_9PROT</name>
<evidence type="ECO:0000259" key="1">
    <source>
        <dbReference type="Pfam" id="PF07589"/>
    </source>
</evidence>
<accession>A0A317F974</accession>
<gene>
    <name evidence="2" type="ORF">DFH01_26215</name>
</gene>